<evidence type="ECO:0000256" key="3">
    <source>
        <dbReference type="ARBA" id="ARBA00023049"/>
    </source>
</evidence>
<dbReference type="PANTHER" id="PTHR10127:SF831">
    <property type="entry name" value="ZINC METALLOPROTEINASE NAS-37"/>
    <property type="match status" value="1"/>
</dbReference>
<organism evidence="10 11">
    <name type="scientific">Toxocara canis</name>
    <name type="common">Canine roundworm</name>
    <dbReference type="NCBI Taxonomy" id="6265"/>
    <lineage>
        <taxon>Eukaryota</taxon>
        <taxon>Metazoa</taxon>
        <taxon>Ecdysozoa</taxon>
        <taxon>Nematoda</taxon>
        <taxon>Chromadorea</taxon>
        <taxon>Rhabditida</taxon>
        <taxon>Spirurina</taxon>
        <taxon>Ascaridomorpha</taxon>
        <taxon>Ascaridoidea</taxon>
        <taxon>Toxocaridae</taxon>
        <taxon>Toxocara</taxon>
    </lineage>
</organism>
<evidence type="ECO:0000256" key="7">
    <source>
        <dbReference type="RuleBase" id="RU361183"/>
    </source>
</evidence>
<protein>
    <recommendedName>
        <fullName evidence="7">Metalloendopeptidase</fullName>
        <ecNumber evidence="7">3.4.24.-</ecNumber>
    </recommendedName>
</protein>
<keyword evidence="6 7" id="KW-0378">Hydrolase</keyword>
<dbReference type="InterPro" id="IPR000742">
    <property type="entry name" value="EGF"/>
</dbReference>
<reference evidence="10 11" key="1">
    <citation type="submission" date="2014-11" db="EMBL/GenBank/DDBJ databases">
        <title>Genetic blueprint of the zoonotic pathogen Toxocara canis.</title>
        <authorList>
            <person name="Zhu X.-Q."/>
            <person name="Korhonen P.K."/>
            <person name="Cai H."/>
            <person name="Young N.D."/>
            <person name="Nejsum P."/>
            <person name="von Samson-Himmelstjerna G."/>
            <person name="Boag P.R."/>
            <person name="Tan P."/>
            <person name="Li Q."/>
            <person name="Min J."/>
            <person name="Yang Y."/>
            <person name="Wang X."/>
            <person name="Fang X."/>
            <person name="Hall R.S."/>
            <person name="Hofmann A."/>
            <person name="Sternberg P.W."/>
            <person name="Jex A.R."/>
            <person name="Gasser R.B."/>
        </authorList>
    </citation>
    <scope>NUCLEOTIDE SEQUENCE [LARGE SCALE GENOMIC DNA]</scope>
    <source>
        <strain evidence="10">PN_DK_2014</strain>
    </source>
</reference>
<evidence type="ECO:0000256" key="5">
    <source>
        <dbReference type="PROSITE-ProRule" id="PRU00076"/>
    </source>
</evidence>
<dbReference type="InterPro" id="IPR006026">
    <property type="entry name" value="Peptidase_Metallo"/>
</dbReference>
<feature type="binding site" evidence="6">
    <location>
        <position position="193"/>
    </location>
    <ligand>
        <name>Zn(2+)</name>
        <dbReference type="ChEBI" id="CHEBI:29105"/>
        <note>catalytic</note>
    </ligand>
</feature>
<keyword evidence="1 6" id="KW-0479">Metal-binding</keyword>
<keyword evidence="6 7" id="KW-0645">Protease</keyword>
<dbReference type="PROSITE" id="PS00022">
    <property type="entry name" value="EGF_1"/>
    <property type="match status" value="1"/>
</dbReference>
<gene>
    <name evidence="10" type="primary">nas-37</name>
    <name evidence="10" type="ORF">Tcan_10078</name>
</gene>
<feature type="binding site" evidence="6">
    <location>
        <position position="203"/>
    </location>
    <ligand>
        <name>Zn(2+)</name>
        <dbReference type="ChEBI" id="CHEBI:29105"/>
        <note>catalytic</note>
    </ligand>
</feature>
<dbReference type="Pfam" id="PF01400">
    <property type="entry name" value="Astacin"/>
    <property type="match status" value="1"/>
</dbReference>
<dbReference type="GO" id="GO:0004222">
    <property type="term" value="F:metalloendopeptidase activity"/>
    <property type="evidence" value="ECO:0007669"/>
    <property type="project" value="UniProtKB-UniRule"/>
</dbReference>
<comment type="caution">
    <text evidence="10">The sequence shown here is derived from an EMBL/GenBank/DDBJ whole genome shotgun (WGS) entry which is preliminary data.</text>
</comment>
<evidence type="ECO:0000313" key="11">
    <source>
        <dbReference type="Proteomes" id="UP000031036"/>
    </source>
</evidence>
<keyword evidence="5" id="KW-0245">EGF-like domain</keyword>
<keyword evidence="2 6" id="KW-0862">Zinc</keyword>
<dbReference type="InterPro" id="IPR024079">
    <property type="entry name" value="MetalloPept_cat_dom_sf"/>
</dbReference>
<dbReference type="MEROPS" id="M12.318"/>
<feature type="binding site" evidence="6">
    <location>
        <position position="197"/>
    </location>
    <ligand>
        <name>Zn(2+)</name>
        <dbReference type="ChEBI" id="CHEBI:29105"/>
        <note>catalytic</note>
    </ligand>
</feature>
<dbReference type="OMA" id="NDMTSEY"/>
<dbReference type="Gene3D" id="3.40.390.10">
    <property type="entry name" value="Collagenase (Catalytic Domain)"/>
    <property type="match status" value="1"/>
</dbReference>
<dbReference type="GO" id="GO:0006508">
    <property type="term" value="P:proteolysis"/>
    <property type="evidence" value="ECO:0007669"/>
    <property type="project" value="UniProtKB-KW"/>
</dbReference>
<dbReference type="Proteomes" id="UP000031036">
    <property type="component" value="Unassembled WGS sequence"/>
</dbReference>
<keyword evidence="3 6" id="KW-0482">Metalloprotease</keyword>
<name>A0A0B2VYZ2_TOXCA</name>
<feature type="signal peptide" evidence="7">
    <location>
        <begin position="1"/>
        <end position="16"/>
    </location>
</feature>
<dbReference type="PROSITE" id="PS51864">
    <property type="entry name" value="ASTACIN"/>
    <property type="match status" value="1"/>
</dbReference>
<proteinExistence type="predicted"/>
<dbReference type="SUPFAM" id="SSF55486">
    <property type="entry name" value="Metalloproteases ('zincins'), catalytic domain"/>
    <property type="match status" value="1"/>
</dbReference>
<dbReference type="EC" id="3.4.24.-" evidence="7"/>
<evidence type="ECO:0000256" key="2">
    <source>
        <dbReference type="ARBA" id="ARBA00022833"/>
    </source>
</evidence>
<keyword evidence="7" id="KW-0732">Signal</keyword>
<keyword evidence="4 5" id="KW-1015">Disulfide bond</keyword>
<evidence type="ECO:0000256" key="6">
    <source>
        <dbReference type="PROSITE-ProRule" id="PRU01211"/>
    </source>
</evidence>
<evidence type="ECO:0000256" key="4">
    <source>
        <dbReference type="ARBA" id="ARBA00023157"/>
    </source>
</evidence>
<sequence>MLLAILFVVFTSFSNADLSLHDDNDMTSEYAEVRNLLNEYHKLVARRHGFYNDYDAQHVNTALQNTSFDDGTEASTNRREGVAGDLFENDILLTLPQAKALLKEVGKSEHAYQLYFNTLQGNANVPRFSILACEDCRTMPWRTDRLSTKYSSFVVQAVGQALDGSEDANRSQLDMAAMRSVSVRISSIGVIAHETLHALGLWHEQSRSDRDRYIAINYRNVYPGTEGNFEKRSTRTTENMGEPYDLGSVMHYGSKAFAVDYSREYSDRPLARDRLGLPAAPLYLPLREIDHTHVSIAVRAAPDSCKRQLPCQNGGYTNPNRCNQCKCPQGYGGQYCLSVEESGKD</sequence>
<dbReference type="AlphaFoldDB" id="A0A0B2VYZ2"/>
<dbReference type="PROSITE" id="PS01186">
    <property type="entry name" value="EGF_2"/>
    <property type="match status" value="1"/>
</dbReference>
<evidence type="ECO:0000259" key="8">
    <source>
        <dbReference type="PROSITE" id="PS50026"/>
    </source>
</evidence>
<dbReference type="GO" id="GO:0008270">
    <property type="term" value="F:zinc ion binding"/>
    <property type="evidence" value="ECO:0007669"/>
    <property type="project" value="UniProtKB-UniRule"/>
</dbReference>
<evidence type="ECO:0000313" key="10">
    <source>
        <dbReference type="EMBL" id="KHN86190.1"/>
    </source>
</evidence>
<comment type="caution">
    <text evidence="5">Lacks conserved residue(s) required for the propagation of feature annotation.</text>
</comment>
<dbReference type="PANTHER" id="PTHR10127">
    <property type="entry name" value="DISCOIDIN, CUB, EGF, LAMININ , AND ZINC METALLOPROTEASE DOMAIN CONTAINING"/>
    <property type="match status" value="1"/>
</dbReference>
<feature type="active site" evidence="6">
    <location>
        <position position="194"/>
    </location>
</feature>
<dbReference type="PROSITE" id="PS50026">
    <property type="entry name" value="EGF_3"/>
    <property type="match status" value="1"/>
</dbReference>
<comment type="cofactor">
    <cofactor evidence="6 7">
        <name>Zn(2+)</name>
        <dbReference type="ChEBI" id="CHEBI:29105"/>
    </cofactor>
    <text evidence="6 7">Binds 1 zinc ion per subunit.</text>
</comment>
<dbReference type="InterPro" id="IPR001506">
    <property type="entry name" value="Peptidase_M12A"/>
</dbReference>
<dbReference type="OrthoDB" id="431034at2759"/>
<feature type="domain" description="EGF-like" evidence="8">
    <location>
        <begin position="301"/>
        <end position="337"/>
    </location>
</feature>
<feature type="domain" description="Peptidase M12A" evidence="9">
    <location>
        <begin position="187"/>
        <end position="345"/>
    </location>
</feature>
<evidence type="ECO:0000259" key="9">
    <source>
        <dbReference type="PROSITE" id="PS51864"/>
    </source>
</evidence>
<dbReference type="EMBL" id="JPKZ01000640">
    <property type="protein sequence ID" value="KHN86190.1"/>
    <property type="molecule type" value="Genomic_DNA"/>
</dbReference>
<dbReference type="STRING" id="6265.A0A0B2VYZ2"/>
<accession>A0A0B2VYZ2</accession>
<feature type="chain" id="PRO_5005110137" description="Metalloendopeptidase" evidence="7">
    <location>
        <begin position="17"/>
        <end position="345"/>
    </location>
</feature>
<feature type="disulfide bond" evidence="5">
    <location>
        <begin position="327"/>
        <end position="336"/>
    </location>
</feature>
<dbReference type="PRINTS" id="PR00480">
    <property type="entry name" value="ASTACIN"/>
</dbReference>
<evidence type="ECO:0000256" key="1">
    <source>
        <dbReference type="ARBA" id="ARBA00022723"/>
    </source>
</evidence>
<dbReference type="SMART" id="SM00235">
    <property type="entry name" value="ZnMc"/>
    <property type="match status" value="1"/>
</dbReference>
<keyword evidence="11" id="KW-1185">Reference proteome</keyword>